<evidence type="ECO:0000313" key="1">
    <source>
        <dbReference type="EMBL" id="SVA01090.1"/>
    </source>
</evidence>
<accession>A0A381SAH9</accession>
<protein>
    <submittedName>
        <fullName evidence="1">Uncharacterized protein</fullName>
    </submittedName>
</protein>
<gene>
    <name evidence="1" type="ORF">METZ01_LOCUS53944</name>
</gene>
<sequence>MAETIGRIREMLSLFDGAVKRNIG</sequence>
<proteinExistence type="predicted"/>
<name>A0A381SAH9_9ZZZZ</name>
<dbReference type="EMBL" id="UINC01002868">
    <property type="protein sequence ID" value="SVA01090.1"/>
    <property type="molecule type" value="Genomic_DNA"/>
</dbReference>
<organism evidence="1">
    <name type="scientific">marine metagenome</name>
    <dbReference type="NCBI Taxonomy" id="408172"/>
    <lineage>
        <taxon>unclassified sequences</taxon>
        <taxon>metagenomes</taxon>
        <taxon>ecological metagenomes</taxon>
    </lineage>
</organism>
<reference evidence="1" key="1">
    <citation type="submission" date="2018-05" db="EMBL/GenBank/DDBJ databases">
        <authorList>
            <person name="Lanie J.A."/>
            <person name="Ng W.-L."/>
            <person name="Kazmierczak K.M."/>
            <person name="Andrzejewski T.M."/>
            <person name="Davidsen T.M."/>
            <person name="Wayne K.J."/>
            <person name="Tettelin H."/>
            <person name="Glass J.I."/>
            <person name="Rusch D."/>
            <person name="Podicherti R."/>
            <person name="Tsui H.-C.T."/>
            <person name="Winkler M.E."/>
        </authorList>
    </citation>
    <scope>NUCLEOTIDE SEQUENCE</scope>
</reference>
<dbReference type="AlphaFoldDB" id="A0A381SAH9"/>